<dbReference type="Pfam" id="PF03237">
    <property type="entry name" value="Terminase_6N"/>
    <property type="match status" value="1"/>
</dbReference>
<evidence type="ECO:0000256" key="1">
    <source>
        <dbReference type="ARBA" id="ARBA00022612"/>
    </source>
</evidence>
<reference evidence="4 5" key="1">
    <citation type="submission" date="2019-08" db="EMBL/GenBank/DDBJ databases">
        <title>Complete genome sequence of Kushneria sp. YCWA18, a halophilic phosphate-solubilizing bacterium isolated from Daqiao saltern in China.</title>
        <authorList>
            <person name="Du G.-X."/>
            <person name="Qu L.-Y."/>
        </authorList>
    </citation>
    <scope>NUCLEOTIDE SEQUENCE [LARGE SCALE GENOMIC DNA]</scope>
    <source>
        <strain evidence="4 5">YCWA18</strain>
    </source>
</reference>
<feature type="domain" description="Terminase large subunit gp17-like C-terminal" evidence="3">
    <location>
        <begin position="418"/>
        <end position="579"/>
    </location>
</feature>
<evidence type="ECO:0000313" key="4">
    <source>
        <dbReference type="EMBL" id="QEL12895.1"/>
    </source>
</evidence>
<keyword evidence="5" id="KW-1185">Reference proteome</keyword>
<evidence type="ECO:0000313" key="5">
    <source>
        <dbReference type="Proteomes" id="UP000322553"/>
    </source>
</evidence>
<feature type="domain" description="Terminase ATPase subunit N-terminal" evidence="2">
    <location>
        <begin position="18"/>
        <end position="74"/>
    </location>
</feature>
<dbReference type="Gene3D" id="3.30.420.240">
    <property type="match status" value="1"/>
</dbReference>
<proteinExistence type="predicted"/>
<dbReference type="OrthoDB" id="8553810at2"/>
<dbReference type="InterPro" id="IPR027417">
    <property type="entry name" value="P-loop_NTPase"/>
</dbReference>
<dbReference type="InterPro" id="IPR010332">
    <property type="entry name" value="ATPase_terminase-su_N"/>
</dbReference>
<accession>A0A1S1NR20</accession>
<dbReference type="Proteomes" id="UP000322553">
    <property type="component" value="Chromosome"/>
</dbReference>
<name>A0A1S1NR20_9GAMM</name>
<dbReference type="Gene3D" id="3.40.50.300">
    <property type="entry name" value="P-loop containing nucleotide triphosphate hydrolases"/>
    <property type="match status" value="1"/>
</dbReference>
<dbReference type="Pfam" id="PF17289">
    <property type="entry name" value="Terminase_6C"/>
    <property type="match status" value="1"/>
</dbReference>
<dbReference type="EMBL" id="CP043420">
    <property type="protein sequence ID" value="QEL12895.1"/>
    <property type="molecule type" value="Genomic_DNA"/>
</dbReference>
<dbReference type="Pfam" id="PF06056">
    <property type="entry name" value="Terminase_5"/>
    <property type="match status" value="1"/>
</dbReference>
<dbReference type="KEGG" id="kuy:FY550_14450"/>
<gene>
    <name evidence="4" type="ORF">FY550_14450</name>
</gene>
<dbReference type="AlphaFoldDB" id="A0A1S1NR20"/>
<protein>
    <submittedName>
        <fullName evidence="4">Terminase</fullName>
    </submittedName>
</protein>
<dbReference type="STRING" id="657387.BH688_07770"/>
<evidence type="ECO:0000259" key="3">
    <source>
        <dbReference type="Pfam" id="PF17289"/>
    </source>
</evidence>
<organism evidence="4 5">
    <name type="scientific">Kushneria phosphatilytica</name>
    <dbReference type="NCBI Taxonomy" id="657387"/>
    <lineage>
        <taxon>Bacteria</taxon>
        <taxon>Pseudomonadati</taxon>
        <taxon>Pseudomonadota</taxon>
        <taxon>Gammaproteobacteria</taxon>
        <taxon>Oceanospirillales</taxon>
        <taxon>Halomonadaceae</taxon>
        <taxon>Kushneria</taxon>
    </lineage>
</organism>
<keyword evidence="1" id="KW-1188">Viral release from host cell</keyword>
<sequence>MTDTVESPELTMDQADATRLSARHLYWMGWRMSRIAEFLDVPRGTIASWKQRGKWDDASPSQRVEGALEARMVQLIAKDAKEGRDFKEIDLLGRQIERLARVHRYEETGREADLNPNIERRNTGEKKKPARNDVGDEGVIQIVEAFEASLFDYQRHWYRAGQHERIRNLLKSRQIGATWYFAREAIADAVETGKNKIFMSASKAQAHIFRNYIVQFVKETTGVELKGDPIVLANGAELHFLGTNAKTAQGYHGDTYLDEYFWINGFEQFRKVTSGMAMHKKWKQTYFSTPSSVAHEAYPFWTGERFNKRRAKADRIEIDVSHAALAGGAHCGDGQWRQIVTIEDATAGGCDLFDLDQLRLEYSDDEFANLLMCEFVDDSQSAFPMMTMQRCMVDSWDLWRDWKPFAARPFGNAPVWLGYDPAGDGEGSDGAGLVVLAPAKNRNDRHRILEKHRIKGHDYEAQAEFIHEVSRRYNVQFIGIDTNGMGEAVAQLVAKWFPRVTRYRYTPDSKAALVRQAQHIIERGRLEFDSRDVIIAQSFTAIRRELTASGRQFTYSAGRNAQTGHADLAWATMHALNNEPIDVLAEGERGGSIMEMSE</sequence>
<dbReference type="InterPro" id="IPR035421">
    <property type="entry name" value="Terminase_6C"/>
</dbReference>
<evidence type="ECO:0000259" key="2">
    <source>
        <dbReference type="Pfam" id="PF06056"/>
    </source>
</evidence>